<dbReference type="Pfam" id="PF12770">
    <property type="entry name" value="CHAT"/>
    <property type="match status" value="1"/>
</dbReference>
<organism evidence="2 3">
    <name type="scientific">Cylindrobasidium torrendii FP15055 ss-10</name>
    <dbReference type="NCBI Taxonomy" id="1314674"/>
    <lineage>
        <taxon>Eukaryota</taxon>
        <taxon>Fungi</taxon>
        <taxon>Dikarya</taxon>
        <taxon>Basidiomycota</taxon>
        <taxon>Agaricomycotina</taxon>
        <taxon>Agaricomycetes</taxon>
        <taxon>Agaricomycetidae</taxon>
        <taxon>Agaricales</taxon>
        <taxon>Marasmiineae</taxon>
        <taxon>Physalacriaceae</taxon>
        <taxon>Cylindrobasidium</taxon>
    </lineage>
</organism>
<reference evidence="2 3" key="1">
    <citation type="journal article" date="2015" name="Fungal Genet. Biol.">
        <title>Evolution of novel wood decay mechanisms in Agaricales revealed by the genome sequences of Fistulina hepatica and Cylindrobasidium torrendii.</title>
        <authorList>
            <person name="Floudas D."/>
            <person name="Held B.W."/>
            <person name="Riley R."/>
            <person name="Nagy L.G."/>
            <person name="Koehler G."/>
            <person name="Ransdell A.S."/>
            <person name="Younus H."/>
            <person name="Chow J."/>
            <person name="Chiniquy J."/>
            <person name="Lipzen A."/>
            <person name="Tritt A."/>
            <person name="Sun H."/>
            <person name="Haridas S."/>
            <person name="LaButti K."/>
            <person name="Ohm R.A."/>
            <person name="Kues U."/>
            <person name="Blanchette R.A."/>
            <person name="Grigoriev I.V."/>
            <person name="Minto R.E."/>
            <person name="Hibbett D.S."/>
        </authorList>
    </citation>
    <scope>NUCLEOTIDE SEQUENCE [LARGE SCALE GENOMIC DNA]</scope>
    <source>
        <strain evidence="2 3">FP15055 ss-10</strain>
    </source>
</reference>
<gene>
    <name evidence="2" type="ORF">CYLTODRAFT_422135</name>
</gene>
<protein>
    <recommendedName>
        <fullName evidence="1">CHAT domain-containing protein</fullName>
    </recommendedName>
</protein>
<sequence length="743" mass="81782">MIGATGSALHHAMKGLAMYKDGLNTIIDVIYILVDHGIDVLAQDEDGCTAMQIARRRDYGGHLLLEALHGRIGSLEPEPYLPPLFTRANAFATTILRQNFENRPKATYFNLTVAEAEDIDHILGGKGPPSYISQTVGQRYSNTLKRARNEERLRYVKGSARYGYLKLLLYEYRTAAPFDLEEAMTAFRTTMASVYDPLDRFHAARLYADLCLQFRDAASALKPFRLVMSLLQRIVDPGLSITIRTDDHEYVRDTVSAAVAAAAQSGDAVLALEWFELGRCMIWGHISRMRPPMEKLRRLAPRIADDISKVGGEILSSEEVIEGDTQNPGREGALVRHHLLADKYSELISQARLIPGLEGFLAPKSFDELKAAASRSHIVALNVAWWRHDALVIRRGSSKVSCVPLPLVSHQRLQNMVETLCQSLNQAGVRKRSAFISSWGAMDDLEDLSSDIRQVLQETWYGVVKPVLDFLGCTGDDGTLPCVTWCTSDLLASLPLHAAGPYSTTHPPAPGALDLAIHSYIPSLTSIVDQARHSERTKAGEGSLNVLAISQPETPGLPPLPSTTTEILTLQRVVGPERVTWMEGMDAPMNAVMSSLETHDWVHFACHATQDTENPLQSSFCLYNGALSLRAIMRLRHKADGMSLAVLSACETAMGDSETPEEGFHLAAGMLMAGFQNVVGTLWSINDDDGPVIAEEFYRHLVHESGGDSGEAARALHSAVQTLRDEVGEDNFLRWIPFVHIGV</sequence>
<accession>A0A0D7BCF4</accession>
<dbReference type="STRING" id="1314674.A0A0D7BCF4"/>
<dbReference type="OrthoDB" id="9991317at2759"/>
<evidence type="ECO:0000313" key="2">
    <source>
        <dbReference type="EMBL" id="KIY67849.1"/>
    </source>
</evidence>
<feature type="non-terminal residue" evidence="2">
    <location>
        <position position="1"/>
    </location>
</feature>
<keyword evidence="3" id="KW-1185">Reference proteome</keyword>
<evidence type="ECO:0000259" key="1">
    <source>
        <dbReference type="Pfam" id="PF12770"/>
    </source>
</evidence>
<dbReference type="EMBL" id="KN880515">
    <property type="protein sequence ID" value="KIY67849.1"/>
    <property type="molecule type" value="Genomic_DNA"/>
</dbReference>
<dbReference type="InterPro" id="IPR024983">
    <property type="entry name" value="CHAT_dom"/>
</dbReference>
<name>A0A0D7BCF4_9AGAR</name>
<evidence type="ECO:0000313" key="3">
    <source>
        <dbReference type="Proteomes" id="UP000054007"/>
    </source>
</evidence>
<proteinExistence type="predicted"/>
<dbReference type="AlphaFoldDB" id="A0A0D7BCF4"/>
<feature type="domain" description="CHAT" evidence="1">
    <location>
        <begin position="462"/>
        <end position="742"/>
    </location>
</feature>
<dbReference type="Proteomes" id="UP000054007">
    <property type="component" value="Unassembled WGS sequence"/>
</dbReference>